<dbReference type="PROSITE" id="PS00198">
    <property type="entry name" value="4FE4S_FER_1"/>
    <property type="match status" value="2"/>
</dbReference>
<dbReference type="PROSITE" id="PS51379">
    <property type="entry name" value="4FE4S_FER_2"/>
    <property type="match status" value="3"/>
</dbReference>
<reference evidence="5" key="1">
    <citation type="submission" date="2020-08" db="EMBL/GenBank/DDBJ databases">
        <title>Genome public.</title>
        <authorList>
            <person name="Liu C."/>
            <person name="Sun Q."/>
        </authorList>
    </citation>
    <scope>NUCLEOTIDE SEQUENCE</scope>
    <source>
        <strain evidence="5">NSJ-51</strain>
    </source>
</reference>
<feature type="domain" description="4Fe-4S ferredoxin-type" evidence="4">
    <location>
        <begin position="89"/>
        <end position="118"/>
    </location>
</feature>
<dbReference type="Pfam" id="PF02906">
    <property type="entry name" value="Fe_hyd_lg_C"/>
    <property type="match status" value="1"/>
</dbReference>
<feature type="domain" description="4Fe-4S ferredoxin-type" evidence="4">
    <location>
        <begin position="165"/>
        <end position="193"/>
    </location>
</feature>
<keyword evidence="1" id="KW-0479">Metal-binding</keyword>
<dbReference type="NCBIfam" id="TIGR04105">
    <property type="entry name" value="FeFe_hydrog_B1"/>
    <property type="match status" value="1"/>
</dbReference>
<dbReference type="InterPro" id="IPR027631">
    <property type="entry name" value="Mono_FeFe_hydrog"/>
</dbReference>
<dbReference type="Gene3D" id="3.30.70.20">
    <property type="match status" value="2"/>
</dbReference>
<evidence type="ECO:0000313" key="5">
    <source>
        <dbReference type="EMBL" id="MBC5734201.1"/>
    </source>
</evidence>
<dbReference type="GO" id="GO:0046872">
    <property type="term" value="F:metal ion binding"/>
    <property type="evidence" value="ECO:0007669"/>
    <property type="project" value="UniProtKB-KW"/>
</dbReference>
<name>A0A8J6J7F3_9FIRM</name>
<keyword evidence="6" id="KW-1185">Reference proteome</keyword>
<dbReference type="SUPFAM" id="SSF54862">
    <property type="entry name" value="4Fe-4S ferredoxins"/>
    <property type="match status" value="1"/>
</dbReference>
<protein>
    <submittedName>
        <fullName evidence="5">4Fe-4S dicluster domain-containing protein</fullName>
    </submittedName>
</protein>
<keyword evidence="2" id="KW-0408">Iron</keyword>
<dbReference type="EMBL" id="JACOPP010000014">
    <property type="protein sequence ID" value="MBC5734201.1"/>
    <property type="molecule type" value="Genomic_DNA"/>
</dbReference>
<proteinExistence type="predicted"/>
<comment type="caution">
    <text evidence="5">The sequence shown here is derived from an EMBL/GenBank/DDBJ whole genome shotgun (WGS) entry which is preliminary data.</text>
</comment>
<dbReference type="GO" id="GO:0051536">
    <property type="term" value="F:iron-sulfur cluster binding"/>
    <property type="evidence" value="ECO:0007669"/>
    <property type="project" value="UniProtKB-KW"/>
</dbReference>
<dbReference type="InterPro" id="IPR017900">
    <property type="entry name" value="4Fe4S_Fe_S_CS"/>
</dbReference>
<keyword evidence="3" id="KW-0411">Iron-sulfur</keyword>
<dbReference type="SUPFAM" id="SSF53920">
    <property type="entry name" value="Fe-only hydrogenase"/>
    <property type="match status" value="1"/>
</dbReference>
<gene>
    <name evidence="5" type="ORF">H8S57_10755</name>
</gene>
<sequence length="473" mass="50769">MRVFETSVQELKNDVLRSVAKLAWEDDLQTGILDIPEQIIPGPEAKMRCCIYKERAIISQRVKLAMGGDKGNPNLVEVLPIACDECPVTQIAVGPACRGCIATRCVHTCPKDAISIVNHRAVIDHSKCITCGKCLTACPYGAIEKNQRPCERGCKAGAISMGEDKKAFVDPAKCTSCGACVYQCPFGAIMDKSFLVDAVEMLKGADKWNYRVYAAVAPSIAGQFAPADLSQVVTGLKLLGFHDVVEVALGADMTARREAQELTEKGMLASSCCPAFVDYVEKNFPEQAHLISETPSPMVMAARYIKQRDPGGKVVFIGPCVAKKKEFRLGKTMGAVDCVLTFEELYALFESRGLDVAQLEDTELDQASGYGRTFARSGGVAAAVAEALKEQGSDFALKANPCSGFEACKLAFLKAAKGVGDFNFIEGMGCEGGCVQGPAQLIRSPRNQGDVERHARQAEGRTIQNAVEAAQGT</sequence>
<dbReference type="InterPro" id="IPR004108">
    <property type="entry name" value="Fe_hydrogenase_lsu_C"/>
</dbReference>
<dbReference type="CDD" id="cd10549">
    <property type="entry name" value="MtMvhB_like"/>
    <property type="match status" value="1"/>
</dbReference>
<dbReference type="Gene3D" id="3.40.950.10">
    <property type="entry name" value="Fe-only Hydrogenase (Larger Subunit), Chain L, domain 3"/>
    <property type="match status" value="1"/>
</dbReference>
<dbReference type="PANTHER" id="PTHR11615">
    <property type="entry name" value="NITRATE, FORMATE, IRON DEHYDROGENASE"/>
    <property type="match status" value="1"/>
</dbReference>
<evidence type="ECO:0000256" key="3">
    <source>
        <dbReference type="ARBA" id="ARBA00023014"/>
    </source>
</evidence>
<dbReference type="Pfam" id="PF00037">
    <property type="entry name" value="Fer4"/>
    <property type="match status" value="2"/>
</dbReference>
<evidence type="ECO:0000256" key="1">
    <source>
        <dbReference type="ARBA" id="ARBA00022723"/>
    </source>
</evidence>
<organism evidence="5 6">
    <name type="scientific">Lawsonibacter hominis</name>
    <dbReference type="NCBI Taxonomy" id="2763053"/>
    <lineage>
        <taxon>Bacteria</taxon>
        <taxon>Bacillati</taxon>
        <taxon>Bacillota</taxon>
        <taxon>Clostridia</taxon>
        <taxon>Eubacteriales</taxon>
        <taxon>Oscillospiraceae</taxon>
        <taxon>Lawsonibacter</taxon>
    </lineage>
</organism>
<evidence type="ECO:0000256" key="2">
    <source>
        <dbReference type="ARBA" id="ARBA00023004"/>
    </source>
</evidence>
<dbReference type="InterPro" id="IPR017896">
    <property type="entry name" value="4Fe4S_Fe-S-bd"/>
</dbReference>
<evidence type="ECO:0000313" key="6">
    <source>
        <dbReference type="Proteomes" id="UP000661435"/>
    </source>
</evidence>
<dbReference type="Proteomes" id="UP000661435">
    <property type="component" value="Unassembled WGS sequence"/>
</dbReference>
<evidence type="ECO:0000259" key="4">
    <source>
        <dbReference type="PROSITE" id="PS51379"/>
    </source>
</evidence>
<accession>A0A8J6J7F3</accession>
<dbReference type="InterPro" id="IPR009016">
    <property type="entry name" value="Fe_hydrogenase"/>
</dbReference>
<feature type="domain" description="4Fe-4S ferredoxin-type" evidence="4">
    <location>
        <begin position="119"/>
        <end position="148"/>
    </location>
</feature>
<dbReference type="RefSeq" id="WP_186908089.1">
    <property type="nucleotide sequence ID" value="NZ_JACOPP010000014.1"/>
</dbReference>
<dbReference type="AlphaFoldDB" id="A0A8J6J7F3"/>
<dbReference type="InterPro" id="IPR050340">
    <property type="entry name" value="Cytosolic_Fe-S_CAF"/>
</dbReference>